<keyword evidence="4" id="KW-0539">Nucleus</keyword>
<dbReference type="InterPro" id="IPR041499">
    <property type="entry name" value="Tfc1/Sfc1_N"/>
</dbReference>
<dbReference type="GO" id="GO:0001002">
    <property type="term" value="F:RNA polymerase III type 1 promoter sequence-specific DNA binding"/>
    <property type="evidence" value="ECO:0007669"/>
    <property type="project" value="TreeGrafter"/>
</dbReference>
<evidence type="ECO:0000256" key="2">
    <source>
        <dbReference type="ARBA" id="ARBA00023125"/>
    </source>
</evidence>
<keyword evidence="2" id="KW-0238">DNA-binding</keyword>
<dbReference type="GO" id="GO:0000127">
    <property type="term" value="C:transcription factor TFIIIC complex"/>
    <property type="evidence" value="ECO:0007669"/>
    <property type="project" value="InterPro"/>
</dbReference>
<evidence type="ECO:0000256" key="3">
    <source>
        <dbReference type="ARBA" id="ARBA00023163"/>
    </source>
</evidence>
<feature type="domain" description="Transcription factor IIIC subunit Tfc1/Sfc1 triple barrel" evidence="6">
    <location>
        <begin position="52"/>
        <end position="145"/>
    </location>
</feature>
<dbReference type="GO" id="GO:0006384">
    <property type="term" value="P:transcription initiation at RNA polymerase III promoter"/>
    <property type="evidence" value="ECO:0007669"/>
    <property type="project" value="InterPro"/>
</dbReference>
<reference evidence="7" key="1">
    <citation type="submission" date="2022-01" db="EMBL/GenBank/DDBJ databases">
        <authorList>
            <person name="King R."/>
        </authorList>
    </citation>
    <scope>NUCLEOTIDE SEQUENCE</scope>
</reference>
<feature type="domain" description="Transcription factor IIIC subunit 5 HTH" evidence="5">
    <location>
        <begin position="233"/>
        <end position="343"/>
    </location>
</feature>
<evidence type="ECO:0000256" key="4">
    <source>
        <dbReference type="ARBA" id="ARBA00023242"/>
    </source>
</evidence>
<dbReference type="Pfam" id="PF17682">
    <property type="entry name" value="Tau95_N"/>
    <property type="match status" value="1"/>
</dbReference>
<evidence type="ECO:0008006" key="9">
    <source>
        <dbReference type="Google" id="ProtNLM"/>
    </source>
</evidence>
<dbReference type="EMBL" id="OU892279">
    <property type="protein sequence ID" value="CAG9765802.1"/>
    <property type="molecule type" value="Genomic_DNA"/>
</dbReference>
<accession>A0A9N9QN00</accession>
<dbReference type="GO" id="GO:0001003">
    <property type="term" value="F:RNA polymerase III type 2 promoter sequence-specific DNA binding"/>
    <property type="evidence" value="ECO:0007669"/>
    <property type="project" value="TreeGrafter"/>
</dbReference>
<dbReference type="PANTHER" id="PTHR13230:SF5">
    <property type="entry name" value="GENERAL TRANSCRIPTION FACTOR 3C POLYPEPTIDE 5"/>
    <property type="match status" value="1"/>
</dbReference>
<evidence type="ECO:0000256" key="1">
    <source>
        <dbReference type="ARBA" id="ARBA00004123"/>
    </source>
</evidence>
<organism evidence="7 8">
    <name type="scientific">Ceutorhynchus assimilis</name>
    <name type="common">cabbage seed weevil</name>
    <dbReference type="NCBI Taxonomy" id="467358"/>
    <lineage>
        <taxon>Eukaryota</taxon>
        <taxon>Metazoa</taxon>
        <taxon>Ecdysozoa</taxon>
        <taxon>Arthropoda</taxon>
        <taxon>Hexapoda</taxon>
        <taxon>Insecta</taxon>
        <taxon>Pterygota</taxon>
        <taxon>Neoptera</taxon>
        <taxon>Endopterygota</taxon>
        <taxon>Coleoptera</taxon>
        <taxon>Polyphaga</taxon>
        <taxon>Cucujiformia</taxon>
        <taxon>Curculionidae</taxon>
        <taxon>Ceutorhynchinae</taxon>
        <taxon>Ceutorhynchus</taxon>
    </lineage>
</organism>
<dbReference type="InterPro" id="IPR042536">
    <property type="entry name" value="TFIIIC_tauA_Sfc1"/>
</dbReference>
<proteinExistence type="predicted"/>
<evidence type="ECO:0000259" key="6">
    <source>
        <dbReference type="Pfam" id="PF17682"/>
    </source>
</evidence>
<dbReference type="InterPro" id="IPR040454">
    <property type="entry name" value="TF_IIIC_Tfc1/Sfc1"/>
</dbReference>
<dbReference type="Proteomes" id="UP001152799">
    <property type="component" value="Chromosome 3"/>
</dbReference>
<dbReference type="PANTHER" id="PTHR13230">
    <property type="entry name" value="GENERAL TRANSCRIPTION FACTOR IIIC, POLYPEPTIDE 5"/>
    <property type="match status" value="1"/>
</dbReference>
<protein>
    <recommendedName>
        <fullName evidence="9">General transcription factor 3C polypeptide 5</fullName>
    </recommendedName>
</protein>
<dbReference type="Gene3D" id="3.30.200.160">
    <property type="entry name" value="TFIIIC, subcomplex tauA, subunit Sfc1, barrel domain"/>
    <property type="match status" value="1"/>
</dbReference>
<keyword evidence="8" id="KW-1185">Reference proteome</keyword>
<dbReference type="GO" id="GO:0005634">
    <property type="term" value="C:nucleus"/>
    <property type="evidence" value="ECO:0007669"/>
    <property type="project" value="UniProtKB-SubCell"/>
</dbReference>
<evidence type="ECO:0000313" key="7">
    <source>
        <dbReference type="EMBL" id="CAG9765802.1"/>
    </source>
</evidence>
<keyword evidence="3" id="KW-0804">Transcription</keyword>
<dbReference type="OrthoDB" id="5598268at2759"/>
<gene>
    <name evidence="7" type="ORF">CEUTPL_LOCUS6405</name>
</gene>
<dbReference type="InterPro" id="IPR019136">
    <property type="entry name" value="TF_IIIC_su-5_HTH"/>
</dbReference>
<name>A0A9N9QN00_9CUCU</name>
<evidence type="ECO:0000313" key="8">
    <source>
        <dbReference type="Proteomes" id="UP001152799"/>
    </source>
</evidence>
<comment type="subcellular location">
    <subcellularLocation>
        <location evidence="1">Nucleus</location>
    </subcellularLocation>
</comment>
<dbReference type="AlphaFoldDB" id="A0A9N9QN00"/>
<evidence type="ECO:0000259" key="5">
    <source>
        <dbReference type="Pfam" id="PF09734"/>
    </source>
</evidence>
<dbReference type="Pfam" id="PF09734">
    <property type="entry name" value="Tau95"/>
    <property type="match status" value="1"/>
</dbReference>
<sequence length="564" mass="64855">MDKNVEDPGPSASSKTKTFRKTKVDFFEPQESVLHEDLDTNCLYQFDKALVRIEYPGLVKNPEKAIESLGGITSIEHAAVEGKKLGLYFNPKSVYMKGCVADKDQNIGLLIKVKQGKDNQEAQYEILGITDTCFKFNRMCDFQYLPLIAKDKNENKESDVEYIYSKIVCDKIPTLEWFTKKEIANDPPFLISGNFGRFDVPHSRFSLNSIELFNSMVRRGAPQILDFGKKHTRQKIIASSIRVVLHENSEIPTEPMPGIFEVVKSRFLQYQLNAIKKLFEERPIWTKSGIMHKANINQDTAKNTLPCIAYYCHGGPWRTCWIKFGYNPVTDFNSRIYQILDFRIRQTEGMQVKIKPKKTSFHNLAPGFDLKYPNNNEVNYIIRPNQVPPARQMFYQYCDIKIPEVQEMLMKLPKLPPTAKYDQKNGWLPLSFQEHCREIVNKYIFEAVQQEILKEKKSQKTVPSPENVTAYCSQMLSNMKKGITSQNQNAEVELGSEENVIEEIDLSDDDGEDEEIDAISVMNNLPQRIPGNFDEEDDEDLDIDLEAVEEVNEIVAAVKDQQIH</sequence>